<feature type="compositionally biased region" description="Basic and acidic residues" evidence="1">
    <location>
        <begin position="1"/>
        <end position="17"/>
    </location>
</feature>
<proteinExistence type="predicted"/>
<evidence type="ECO:0000313" key="4">
    <source>
        <dbReference type="Proteomes" id="UP000621454"/>
    </source>
</evidence>
<dbReference type="GO" id="GO:0003677">
    <property type="term" value="F:DNA binding"/>
    <property type="evidence" value="ECO:0007669"/>
    <property type="project" value="InterPro"/>
</dbReference>
<dbReference type="SUPFAM" id="SSF47413">
    <property type="entry name" value="lambda repressor-like DNA-binding domains"/>
    <property type="match status" value="1"/>
</dbReference>
<sequence length="200" mass="21608">MSADQTKEMHTDVRVMEPDAASAQAKGSGEFETADGTVDPGLFARRLEELFRTVPGPNGRAYSAKAIAARSTERGFRLGESYLSQLRSGKAKSPSFRTVEGIAAAFGVDVHYFLEDRAAQRTRDQIDLMRLQADSNVQLAAFRLAGLSSDSVSVVNELIKVLRVQQGLPADPPDLLSGDSEPRPEPHHALRVVGGQSSND</sequence>
<reference evidence="3" key="1">
    <citation type="journal article" date="2014" name="Int. J. Syst. Evol. Microbiol.">
        <title>Complete genome sequence of Corynebacterium casei LMG S-19264T (=DSM 44701T), isolated from a smear-ripened cheese.</title>
        <authorList>
            <consortium name="US DOE Joint Genome Institute (JGI-PGF)"/>
            <person name="Walter F."/>
            <person name="Albersmeier A."/>
            <person name="Kalinowski J."/>
            <person name="Ruckert C."/>
        </authorList>
    </citation>
    <scope>NUCLEOTIDE SEQUENCE</scope>
    <source>
        <strain evidence="3">CGMCC 1.12827</strain>
    </source>
</reference>
<feature type="region of interest" description="Disordered" evidence="1">
    <location>
        <begin position="169"/>
        <end position="200"/>
    </location>
</feature>
<gene>
    <name evidence="3" type="ORF">GCM10011489_34840</name>
</gene>
<reference evidence="3" key="2">
    <citation type="submission" date="2020-09" db="EMBL/GenBank/DDBJ databases">
        <authorList>
            <person name="Sun Q."/>
            <person name="Zhou Y."/>
        </authorList>
    </citation>
    <scope>NUCLEOTIDE SEQUENCE</scope>
    <source>
        <strain evidence="3">CGMCC 1.12827</strain>
    </source>
</reference>
<evidence type="ECO:0000313" key="3">
    <source>
        <dbReference type="EMBL" id="GGB44393.1"/>
    </source>
</evidence>
<accession>A0A916X0K4</accession>
<dbReference type="RefSeq" id="WP_373284231.1">
    <property type="nucleotide sequence ID" value="NZ_BMGC01000038.1"/>
</dbReference>
<name>A0A916X0K4_9ACTN</name>
<dbReference type="InterPro" id="IPR010982">
    <property type="entry name" value="Lambda_DNA-bd_dom_sf"/>
</dbReference>
<dbReference type="PROSITE" id="PS50943">
    <property type="entry name" value="HTH_CROC1"/>
    <property type="match status" value="1"/>
</dbReference>
<dbReference type="Proteomes" id="UP000621454">
    <property type="component" value="Unassembled WGS sequence"/>
</dbReference>
<dbReference type="AlphaFoldDB" id="A0A916X0K4"/>
<comment type="caution">
    <text evidence="3">The sequence shown here is derived from an EMBL/GenBank/DDBJ whole genome shotgun (WGS) entry which is preliminary data.</text>
</comment>
<dbReference type="InterPro" id="IPR001387">
    <property type="entry name" value="Cro/C1-type_HTH"/>
</dbReference>
<evidence type="ECO:0000256" key="1">
    <source>
        <dbReference type="SAM" id="MobiDB-lite"/>
    </source>
</evidence>
<organism evidence="3 4">
    <name type="scientific">Gordonia jinhuaensis</name>
    <dbReference type="NCBI Taxonomy" id="1517702"/>
    <lineage>
        <taxon>Bacteria</taxon>
        <taxon>Bacillati</taxon>
        <taxon>Actinomycetota</taxon>
        <taxon>Actinomycetes</taxon>
        <taxon>Mycobacteriales</taxon>
        <taxon>Gordoniaceae</taxon>
        <taxon>Gordonia</taxon>
    </lineage>
</organism>
<feature type="region of interest" description="Disordered" evidence="1">
    <location>
        <begin position="1"/>
        <end position="35"/>
    </location>
</feature>
<protein>
    <recommendedName>
        <fullName evidence="2">HTH cro/C1-type domain-containing protein</fullName>
    </recommendedName>
</protein>
<dbReference type="CDD" id="cd00093">
    <property type="entry name" value="HTH_XRE"/>
    <property type="match status" value="1"/>
</dbReference>
<evidence type="ECO:0000259" key="2">
    <source>
        <dbReference type="PROSITE" id="PS50943"/>
    </source>
</evidence>
<dbReference type="EMBL" id="BMGC01000038">
    <property type="protein sequence ID" value="GGB44393.1"/>
    <property type="molecule type" value="Genomic_DNA"/>
</dbReference>
<keyword evidence="4" id="KW-1185">Reference proteome</keyword>
<dbReference type="Gene3D" id="1.10.260.40">
    <property type="entry name" value="lambda repressor-like DNA-binding domains"/>
    <property type="match status" value="1"/>
</dbReference>
<feature type="domain" description="HTH cro/C1-type" evidence="2">
    <location>
        <begin position="81"/>
        <end position="113"/>
    </location>
</feature>